<dbReference type="OrthoDB" id="5448456at2"/>
<dbReference type="EMBL" id="WVUD01000045">
    <property type="protein sequence ID" value="MYL84863.1"/>
    <property type="molecule type" value="Genomic_DNA"/>
</dbReference>
<proteinExistence type="predicted"/>
<comment type="caution">
    <text evidence="1">The sequence shown here is derived from an EMBL/GenBank/DDBJ whole genome shotgun (WGS) entry which is preliminary data.</text>
</comment>
<gene>
    <name evidence="1" type="ORF">GTA51_17255</name>
</gene>
<reference evidence="1 2" key="1">
    <citation type="submission" date="2020-01" db="EMBL/GenBank/DDBJ databases">
        <title>Genome sequence of Desulfovibrio aerotolerans DSM 16695(T).</title>
        <authorList>
            <person name="Karnachuk O."/>
            <person name="Avakyan M."/>
            <person name="Mardanov A."/>
            <person name="Kadnikov V."/>
            <person name="Ravin N."/>
        </authorList>
    </citation>
    <scope>NUCLEOTIDE SEQUENCE [LARGE SCALE GENOMIC DNA]</scope>
    <source>
        <strain evidence="1 2">DSM 16695</strain>
    </source>
</reference>
<name>A0A7C9IWI9_9BACT</name>
<dbReference type="Gene3D" id="2.60.120.260">
    <property type="entry name" value="Galactose-binding domain-like"/>
    <property type="match status" value="1"/>
</dbReference>
<keyword evidence="2" id="KW-1185">Reference proteome</keyword>
<evidence type="ECO:0000313" key="2">
    <source>
        <dbReference type="Proteomes" id="UP000482487"/>
    </source>
</evidence>
<dbReference type="SUPFAM" id="SSF49785">
    <property type="entry name" value="Galactose-binding domain-like"/>
    <property type="match status" value="1"/>
</dbReference>
<dbReference type="InterPro" id="IPR008979">
    <property type="entry name" value="Galactose-bd-like_sf"/>
</dbReference>
<accession>A0A7C9IWI9</accession>
<sequence length="222" mass="24142">MTSAIVLHQTGQTIAAVTPDPATTTFYRDVLLIHRFKDTFGHVPADEDALLRIEGEVFYSSSGVPGPEDVHNLSVGNSDGRNGCWAPDPRNACPEYVGVRFAAPVRVTGFQFASGVFSAAHCPFGYGPCAYPTDFSLETSNDESHWTTLYTATAFTGIGVTAKSPFFDEESDWWDGGVSLSDRLDLANDHSYRSYRLVVTGFKPDANGNYNVSELIFYGVSA</sequence>
<evidence type="ECO:0008006" key="3">
    <source>
        <dbReference type="Google" id="ProtNLM"/>
    </source>
</evidence>
<evidence type="ECO:0000313" key="1">
    <source>
        <dbReference type="EMBL" id="MYL84863.1"/>
    </source>
</evidence>
<protein>
    <recommendedName>
        <fullName evidence="3">F5/8 type C domain-containing protein</fullName>
    </recommendedName>
</protein>
<organism evidence="1 2">
    <name type="scientific">Solidesulfovibrio aerotolerans</name>
    <dbReference type="NCBI Taxonomy" id="295255"/>
    <lineage>
        <taxon>Bacteria</taxon>
        <taxon>Pseudomonadati</taxon>
        <taxon>Thermodesulfobacteriota</taxon>
        <taxon>Desulfovibrionia</taxon>
        <taxon>Desulfovibrionales</taxon>
        <taxon>Desulfovibrionaceae</taxon>
        <taxon>Solidesulfovibrio</taxon>
    </lineage>
</organism>
<dbReference type="Proteomes" id="UP000482487">
    <property type="component" value="Unassembled WGS sequence"/>
</dbReference>
<dbReference type="AlphaFoldDB" id="A0A7C9IWI9"/>
<dbReference type="RefSeq" id="WP_160963281.1">
    <property type="nucleotide sequence ID" value="NZ_WVUD01000045.1"/>
</dbReference>